<comment type="subcellular location">
    <subcellularLocation>
        <location evidence="1">Membrane</location>
        <topology evidence="1">Multi-pass membrane protein</topology>
    </subcellularLocation>
</comment>
<keyword evidence="2 5" id="KW-0812">Transmembrane</keyword>
<gene>
    <name evidence="7" type="ORF">SAMN04489757_101201</name>
</gene>
<dbReference type="Proteomes" id="UP000198806">
    <property type="component" value="Unassembled WGS sequence"/>
</dbReference>
<evidence type="ECO:0000256" key="5">
    <source>
        <dbReference type="SAM" id="Phobius"/>
    </source>
</evidence>
<dbReference type="GO" id="GO:0016020">
    <property type="term" value="C:membrane"/>
    <property type="evidence" value="ECO:0007669"/>
    <property type="project" value="UniProtKB-SubCell"/>
</dbReference>
<feature type="transmembrane region" description="Helical" evidence="5">
    <location>
        <begin position="328"/>
        <end position="348"/>
    </location>
</feature>
<accession>A0A1I5BTA6</accession>
<evidence type="ECO:0000313" key="7">
    <source>
        <dbReference type="EMBL" id="SFN77873.1"/>
    </source>
</evidence>
<evidence type="ECO:0000256" key="4">
    <source>
        <dbReference type="ARBA" id="ARBA00023136"/>
    </source>
</evidence>
<keyword evidence="3 5" id="KW-1133">Transmembrane helix</keyword>
<dbReference type="Pfam" id="PF00999">
    <property type="entry name" value="Na_H_Exchanger"/>
    <property type="match status" value="1"/>
</dbReference>
<dbReference type="AlphaFoldDB" id="A0A1I5BTA6"/>
<dbReference type="InterPro" id="IPR006153">
    <property type="entry name" value="Cation/H_exchanger_TM"/>
</dbReference>
<keyword evidence="4 5" id="KW-0472">Membrane</keyword>
<evidence type="ECO:0000256" key="1">
    <source>
        <dbReference type="ARBA" id="ARBA00004141"/>
    </source>
</evidence>
<feature type="transmembrane region" description="Helical" evidence="5">
    <location>
        <begin position="54"/>
        <end position="76"/>
    </location>
</feature>
<evidence type="ECO:0000256" key="3">
    <source>
        <dbReference type="ARBA" id="ARBA00022989"/>
    </source>
</evidence>
<feature type="transmembrane region" description="Helical" evidence="5">
    <location>
        <begin position="354"/>
        <end position="377"/>
    </location>
</feature>
<feature type="transmembrane region" description="Helical" evidence="5">
    <location>
        <begin position="189"/>
        <end position="210"/>
    </location>
</feature>
<feature type="domain" description="Cation/H+ exchanger transmembrane" evidence="6">
    <location>
        <begin position="9"/>
        <end position="368"/>
    </location>
</feature>
<feature type="transmembrane region" description="Helical" evidence="5">
    <location>
        <begin position="269"/>
        <end position="287"/>
    </location>
</feature>
<dbReference type="STRING" id="1527.SAMN04489757_101201"/>
<keyword evidence="8" id="KW-1185">Reference proteome</keyword>
<dbReference type="GO" id="GO:1902600">
    <property type="term" value="P:proton transmembrane transport"/>
    <property type="evidence" value="ECO:0007669"/>
    <property type="project" value="InterPro"/>
</dbReference>
<dbReference type="GO" id="GO:0015297">
    <property type="term" value="F:antiporter activity"/>
    <property type="evidence" value="ECO:0007669"/>
    <property type="project" value="InterPro"/>
</dbReference>
<dbReference type="PANTHER" id="PTHR43021:SF2">
    <property type="entry name" value="CATION_H+ EXCHANGER DOMAIN-CONTAINING PROTEIN"/>
    <property type="match status" value="1"/>
</dbReference>
<evidence type="ECO:0000313" key="8">
    <source>
        <dbReference type="Proteomes" id="UP000198806"/>
    </source>
</evidence>
<feature type="transmembrane region" description="Helical" evidence="5">
    <location>
        <begin position="147"/>
        <end position="169"/>
    </location>
</feature>
<evidence type="ECO:0000256" key="2">
    <source>
        <dbReference type="ARBA" id="ARBA00022692"/>
    </source>
</evidence>
<dbReference type="Gene3D" id="1.20.1530.20">
    <property type="match status" value="1"/>
</dbReference>
<feature type="transmembrane region" description="Helical" evidence="5">
    <location>
        <begin position="88"/>
        <end position="109"/>
    </location>
</feature>
<dbReference type="RefSeq" id="WP_091683694.1">
    <property type="nucleotide sequence ID" value="NZ_BAABFM010000003.1"/>
</dbReference>
<dbReference type="PANTHER" id="PTHR43021">
    <property type="entry name" value="NA(+)/H(+) ANTIPORTER-RELATED"/>
    <property type="match status" value="1"/>
</dbReference>
<feature type="transmembrane region" description="Helical" evidence="5">
    <location>
        <begin position="6"/>
        <end position="24"/>
    </location>
</feature>
<sequence>MDLLLKISIVLLVGIIGGKVAGIFKLPNVSGYLVAGLFLGPSFFKFIGGDDLNTFSVINELALAAIAFNIGSEFVIKDMLKLGKSIVVITLMEVIGAIFIVFSVMYYLFNQPFAFSIVIASMSAATAPAATLLVMRQYKAHGPLTKTILPVVALDDVFGIMAFGIAMSLAKISIGKQQYSVLQMFSEPIIEISGSLLLGLILGGLLVIIAKKSTGRDNLQAITLVTIGIATGLSKILGLSSLLACIMMGTILVNYLHKSKRVFDSINDFITPVYILFFTLAGASLNLSTFKTVGLMGIAYVFARAGGKMLGAFLGGKSVKADPMITKNLGLALLPQGGISIGLIVLVRQQLPEYAVTISTIIMFSVLIYEVSGPVFAKIAIQRAGEIDGLDKIKENQKKAKNNSKNVKLSSNSDYMNVQNIE</sequence>
<dbReference type="EMBL" id="FOWD01000001">
    <property type="protein sequence ID" value="SFN77873.1"/>
    <property type="molecule type" value="Genomic_DNA"/>
</dbReference>
<feature type="transmembrane region" description="Helical" evidence="5">
    <location>
        <begin position="239"/>
        <end position="257"/>
    </location>
</feature>
<organism evidence="7 8">
    <name type="scientific">Anaerocolumna aminovalerica</name>
    <dbReference type="NCBI Taxonomy" id="1527"/>
    <lineage>
        <taxon>Bacteria</taxon>
        <taxon>Bacillati</taxon>
        <taxon>Bacillota</taxon>
        <taxon>Clostridia</taxon>
        <taxon>Lachnospirales</taxon>
        <taxon>Lachnospiraceae</taxon>
        <taxon>Anaerocolumna</taxon>
    </lineage>
</organism>
<reference evidence="7 8" key="1">
    <citation type="submission" date="2016-10" db="EMBL/GenBank/DDBJ databases">
        <authorList>
            <person name="de Groot N.N."/>
        </authorList>
    </citation>
    <scope>NUCLEOTIDE SEQUENCE [LARGE SCALE GENOMIC DNA]</scope>
    <source>
        <strain evidence="7 8">DSM 1283</strain>
    </source>
</reference>
<proteinExistence type="predicted"/>
<protein>
    <submittedName>
        <fullName evidence="7">Kef-type K+ transport system, membrane component KefB</fullName>
    </submittedName>
</protein>
<evidence type="ECO:0000259" key="6">
    <source>
        <dbReference type="Pfam" id="PF00999"/>
    </source>
</evidence>
<dbReference type="OrthoDB" id="9778229at2"/>
<feature type="transmembrane region" description="Helical" evidence="5">
    <location>
        <begin position="115"/>
        <end position="135"/>
    </location>
</feature>
<name>A0A1I5BTA6_9FIRM</name>
<dbReference type="InterPro" id="IPR038770">
    <property type="entry name" value="Na+/solute_symporter_sf"/>
</dbReference>